<proteinExistence type="predicted"/>
<dbReference type="AlphaFoldDB" id="A0A1F4V317"/>
<protein>
    <submittedName>
        <fullName evidence="1">Uncharacterized protein</fullName>
    </submittedName>
</protein>
<sequence>MKVSYIKDFEYDTYMIWIMLSQEDPSGVENRAKSMGISKENLRKIYGVEHYKDIKDFLEGLAKRKYSKNEKHIDSIIPKYQAEWDKINNRFSTEVEKITGRKWDHDVYDVVVSLFHPGISTNRGDTVVRSAFEEPDGQTRITAHEILMSHIWYIFFDKLPESKNDSLMLSSIK</sequence>
<reference evidence="1 2" key="1">
    <citation type="journal article" date="2016" name="Nat. Commun.">
        <title>Thousands of microbial genomes shed light on interconnected biogeochemical processes in an aquifer system.</title>
        <authorList>
            <person name="Anantharaman K."/>
            <person name="Brown C.T."/>
            <person name="Hug L.A."/>
            <person name="Sharon I."/>
            <person name="Castelle C.J."/>
            <person name="Probst A.J."/>
            <person name="Thomas B.C."/>
            <person name="Singh A."/>
            <person name="Wilkins M.J."/>
            <person name="Karaoz U."/>
            <person name="Brodie E.L."/>
            <person name="Williams K.H."/>
            <person name="Hubbard S.S."/>
            <person name="Banfield J.F."/>
        </authorList>
    </citation>
    <scope>NUCLEOTIDE SEQUENCE [LARGE SCALE GENOMIC DNA]</scope>
</reference>
<evidence type="ECO:0000313" key="1">
    <source>
        <dbReference type="EMBL" id="OGC51594.1"/>
    </source>
</evidence>
<name>A0A1F4V317_UNCKA</name>
<accession>A0A1F4V317</accession>
<dbReference type="Proteomes" id="UP000178771">
    <property type="component" value="Unassembled WGS sequence"/>
</dbReference>
<evidence type="ECO:0000313" key="2">
    <source>
        <dbReference type="Proteomes" id="UP000178771"/>
    </source>
</evidence>
<dbReference type="EMBL" id="MEVH01000018">
    <property type="protein sequence ID" value="OGC51594.1"/>
    <property type="molecule type" value="Genomic_DNA"/>
</dbReference>
<organism evidence="1 2">
    <name type="scientific">candidate division WWE3 bacterium RIFCSPLOWO2_01_FULL_39_13</name>
    <dbReference type="NCBI Taxonomy" id="1802624"/>
    <lineage>
        <taxon>Bacteria</taxon>
        <taxon>Katanobacteria</taxon>
    </lineage>
</organism>
<gene>
    <name evidence="1" type="ORF">A2982_01280</name>
</gene>
<comment type="caution">
    <text evidence="1">The sequence shown here is derived from an EMBL/GenBank/DDBJ whole genome shotgun (WGS) entry which is preliminary data.</text>
</comment>
<dbReference type="STRING" id="1802624.A2982_01280"/>